<keyword evidence="1" id="KW-0614">Plasmid</keyword>
<dbReference type="KEGG" id="pacs:FAZ98_34835"/>
<dbReference type="OrthoDB" id="8964201at2"/>
<accession>A0A7Z2JJQ0</accession>
<keyword evidence="2" id="KW-1185">Reference proteome</keyword>
<dbReference type="Proteomes" id="UP000433577">
    <property type="component" value="Plasmid p1"/>
</dbReference>
<protein>
    <submittedName>
        <fullName evidence="1">Uncharacterized protein</fullName>
    </submittedName>
</protein>
<evidence type="ECO:0000313" key="2">
    <source>
        <dbReference type="Proteomes" id="UP000433577"/>
    </source>
</evidence>
<reference evidence="1 2" key="1">
    <citation type="submission" date="2019-12" db="EMBL/GenBank/DDBJ databases">
        <title>Paraburkholderia acidiphila 7Q-K02 sp. nov and Paraburkholderia acidisoli DHF22 sp. nov., two strains isolated from forest soil.</title>
        <authorList>
            <person name="Gao Z."/>
            <person name="Qiu L."/>
        </authorList>
    </citation>
    <scope>NUCLEOTIDE SEQUENCE [LARGE SCALE GENOMIC DNA]</scope>
    <source>
        <strain evidence="1 2">DHF22</strain>
        <plasmid evidence="1 2">p1</plasmid>
    </source>
</reference>
<dbReference type="RefSeq" id="WP_158958908.1">
    <property type="nucleotide sequence ID" value="NZ_CP046917.1"/>
</dbReference>
<geneLocation type="plasmid" evidence="1 2">
    <name>p1</name>
</geneLocation>
<organism evidence="1 2">
    <name type="scientific">Paraburkholderia acidisoli</name>
    <dbReference type="NCBI Taxonomy" id="2571748"/>
    <lineage>
        <taxon>Bacteria</taxon>
        <taxon>Pseudomonadati</taxon>
        <taxon>Pseudomonadota</taxon>
        <taxon>Betaproteobacteria</taxon>
        <taxon>Burkholderiales</taxon>
        <taxon>Burkholderiaceae</taxon>
        <taxon>Paraburkholderia</taxon>
    </lineage>
</organism>
<name>A0A7Z2JJQ0_9BURK</name>
<sequence>MSTVELDLPVALAPAALDSLGKTVGQVVDRIGRHLRAADLEPEWVVVANFVDDAHESVRGLKADAPWPEPGDLHNRRRLCVSVSTGHCEGWLVQIDHVELQKVGDGGHWTSVPLVRIKTLTRSHAWSVAAAASRMLDID</sequence>
<proteinExistence type="predicted"/>
<gene>
    <name evidence="1" type="ORF">FAZ98_34835</name>
</gene>
<evidence type="ECO:0000313" key="1">
    <source>
        <dbReference type="EMBL" id="QGZ67011.1"/>
    </source>
</evidence>
<dbReference type="EMBL" id="CP046917">
    <property type="protein sequence ID" value="QGZ67011.1"/>
    <property type="molecule type" value="Genomic_DNA"/>
</dbReference>
<dbReference type="AlphaFoldDB" id="A0A7Z2JJQ0"/>